<dbReference type="AlphaFoldDB" id="A0A418PL54"/>
<dbReference type="EMBL" id="QXML01000041">
    <property type="protein sequence ID" value="RIW11585.1"/>
    <property type="molecule type" value="Genomic_DNA"/>
</dbReference>
<gene>
    <name evidence="2" type="ORF">D0X99_20325</name>
</gene>
<protein>
    <recommendedName>
        <fullName evidence="1">Response receiver domain-containing protein</fullName>
    </recommendedName>
</protein>
<dbReference type="InterPro" id="IPR043834">
    <property type="entry name" value="REC"/>
</dbReference>
<evidence type="ECO:0000259" key="1">
    <source>
        <dbReference type="Pfam" id="PF19192"/>
    </source>
</evidence>
<reference evidence="2 3" key="1">
    <citation type="submission" date="2018-09" db="EMBL/GenBank/DDBJ databases">
        <authorList>
            <person name="Wang X."/>
            <person name="Du Z."/>
        </authorList>
    </citation>
    <scope>NUCLEOTIDE SEQUENCE [LARGE SCALE GENOMIC DNA]</scope>
    <source>
        <strain evidence="2 3">N3</strain>
    </source>
</reference>
<dbReference type="RefSeq" id="WP_199708196.1">
    <property type="nucleotide sequence ID" value="NZ_QXML01000041.1"/>
</dbReference>
<evidence type="ECO:0000313" key="2">
    <source>
        <dbReference type="EMBL" id="RIW11585.1"/>
    </source>
</evidence>
<organism evidence="2 3">
    <name type="scientific">Algoriphagus lacus</name>
    <dbReference type="NCBI Taxonomy" id="2056311"/>
    <lineage>
        <taxon>Bacteria</taxon>
        <taxon>Pseudomonadati</taxon>
        <taxon>Bacteroidota</taxon>
        <taxon>Cytophagia</taxon>
        <taxon>Cytophagales</taxon>
        <taxon>Cyclobacteriaceae</taxon>
        <taxon>Algoriphagus</taxon>
    </lineage>
</organism>
<keyword evidence="3" id="KW-1185">Reference proteome</keyword>
<name>A0A418PL54_9BACT</name>
<proteinExistence type="predicted"/>
<sequence>MAAPLTFTDVAKNIIKETISSAIFIDDHALENFKAKNSNYKDENNRTIKLFEDFKKNQCLLHPFKFTKKGWKENKRFYLKNKDLLILDWQLVKEDHSEALKILNEAVSEK</sequence>
<dbReference type="Proteomes" id="UP000283522">
    <property type="component" value="Unassembled WGS sequence"/>
</dbReference>
<feature type="domain" description="Response receiver" evidence="1">
    <location>
        <begin position="19"/>
        <end position="110"/>
    </location>
</feature>
<comment type="caution">
    <text evidence="2">The sequence shown here is derived from an EMBL/GenBank/DDBJ whole genome shotgun (WGS) entry which is preliminary data.</text>
</comment>
<accession>A0A418PL54</accession>
<evidence type="ECO:0000313" key="3">
    <source>
        <dbReference type="Proteomes" id="UP000283522"/>
    </source>
</evidence>
<feature type="non-terminal residue" evidence="2">
    <location>
        <position position="110"/>
    </location>
</feature>
<dbReference type="Pfam" id="PF19192">
    <property type="entry name" value="Response_reg_2"/>
    <property type="match status" value="1"/>
</dbReference>